<dbReference type="STRING" id="545697.HMPREF0216_00360"/>
<dbReference type="AlphaFoldDB" id="L1QM38"/>
<keyword evidence="3" id="KW-1185">Reference proteome</keyword>
<dbReference type="InterPro" id="IPR006199">
    <property type="entry name" value="LexA_DNA-bd_dom"/>
</dbReference>
<gene>
    <name evidence="2" type="ORF">HMPREF0216_00360</name>
</gene>
<evidence type="ECO:0000313" key="2">
    <source>
        <dbReference type="EMBL" id="EKY29001.1"/>
    </source>
</evidence>
<dbReference type="Pfam" id="PF01726">
    <property type="entry name" value="LexA_DNA_bind"/>
    <property type="match status" value="1"/>
</dbReference>
<comment type="caution">
    <text evidence="2">The sequence shown here is derived from an EMBL/GenBank/DDBJ whole genome shotgun (WGS) entry which is preliminary data.</text>
</comment>
<evidence type="ECO:0000313" key="3">
    <source>
        <dbReference type="Proteomes" id="UP000010420"/>
    </source>
</evidence>
<dbReference type="GO" id="GO:0006508">
    <property type="term" value="P:proteolysis"/>
    <property type="evidence" value="ECO:0007669"/>
    <property type="project" value="InterPro"/>
</dbReference>
<proteinExistence type="predicted"/>
<dbReference type="Proteomes" id="UP000010420">
    <property type="component" value="Unassembled WGS sequence"/>
</dbReference>
<dbReference type="GO" id="GO:0004252">
    <property type="term" value="F:serine-type endopeptidase activity"/>
    <property type="evidence" value="ECO:0007669"/>
    <property type="project" value="InterPro"/>
</dbReference>
<dbReference type="SUPFAM" id="SSF46785">
    <property type="entry name" value="Winged helix' DNA-binding domain"/>
    <property type="match status" value="1"/>
</dbReference>
<dbReference type="eggNOG" id="COG1974">
    <property type="taxonomic scope" value="Bacteria"/>
</dbReference>
<dbReference type="EMBL" id="AMEZ01000013">
    <property type="protein sequence ID" value="EKY29001.1"/>
    <property type="molecule type" value="Genomic_DNA"/>
</dbReference>
<dbReference type="InterPro" id="IPR036390">
    <property type="entry name" value="WH_DNA-bd_sf"/>
</dbReference>
<reference evidence="2 3" key="1">
    <citation type="submission" date="2012-05" db="EMBL/GenBank/DDBJ databases">
        <authorList>
            <person name="Weinstock G."/>
            <person name="Sodergren E."/>
            <person name="Lobos E.A."/>
            <person name="Fulton L."/>
            <person name="Fulton R."/>
            <person name="Courtney L."/>
            <person name="Fronick C."/>
            <person name="O'Laughlin M."/>
            <person name="Godfrey J."/>
            <person name="Wilson R.M."/>
            <person name="Miner T."/>
            <person name="Farmer C."/>
            <person name="Delehaunty K."/>
            <person name="Cordes M."/>
            <person name="Minx P."/>
            <person name="Tomlinson C."/>
            <person name="Chen J."/>
            <person name="Wollam A."/>
            <person name="Pepin K.H."/>
            <person name="Bhonagiri V."/>
            <person name="Zhang X."/>
            <person name="Suruliraj S."/>
            <person name="Warren W."/>
            <person name="Mitreva M."/>
            <person name="Mardis E.R."/>
            <person name="Wilson R.K."/>
        </authorList>
    </citation>
    <scope>NUCLEOTIDE SEQUENCE [LARGE SCALE GENOMIC DNA]</scope>
    <source>
        <strain evidence="2 3">DSM 1785</strain>
    </source>
</reference>
<protein>
    <submittedName>
        <fullName evidence="2">LexA DNA binding domain protein</fullName>
    </submittedName>
</protein>
<dbReference type="PATRIC" id="fig|545697.3.peg.352"/>
<dbReference type="Gene3D" id="1.10.10.10">
    <property type="entry name" value="Winged helix-like DNA-binding domain superfamily/Winged helix DNA-binding domain"/>
    <property type="match status" value="1"/>
</dbReference>
<sequence length="90" mass="10407">MYLGGDSVLSKNQEIILREIINYMNREGIPPTIREISKLSGMKSTSSVHDNLVKIERLGYISRKKDCSRGIRVLREFDLKQSILIKKEQQ</sequence>
<dbReference type="InterPro" id="IPR036388">
    <property type="entry name" value="WH-like_DNA-bd_sf"/>
</dbReference>
<accession>L1QM38</accession>
<dbReference type="HOGENOM" id="CLU_066192_57_1_9"/>
<name>L1QM38_9CLOT</name>
<evidence type="ECO:0000259" key="1">
    <source>
        <dbReference type="Pfam" id="PF01726"/>
    </source>
</evidence>
<organism evidence="2 3">
    <name type="scientific">Clostridium celatum DSM 1785</name>
    <dbReference type="NCBI Taxonomy" id="545697"/>
    <lineage>
        <taxon>Bacteria</taxon>
        <taxon>Bacillati</taxon>
        <taxon>Bacillota</taxon>
        <taxon>Clostridia</taxon>
        <taxon>Eubacteriales</taxon>
        <taxon>Clostridiaceae</taxon>
        <taxon>Clostridium</taxon>
    </lineage>
</organism>
<feature type="domain" description="LexA repressor DNA-binding" evidence="1">
    <location>
        <begin position="8"/>
        <end position="70"/>
    </location>
</feature>